<name>A0ABQ2S812_9DEIO</name>
<dbReference type="SUPFAM" id="SSF88697">
    <property type="entry name" value="PUA domain-like"/>
    <property type="match status" value="1"/>
</dbReference>
<evidence type="ECO:0000313" key="2">
    <source>
        <dbReference type="Proteomes" id="UP000644548"/>
    </source>
</evidence>
<evidence type="ECO:0000313" key="1">
    <source>
        <dbReference type="EMBL" id="GGS06762.1"/>
    </source>
</evidence>
<protein>
    <recommendedName>
        <fullName evidence="3">ASCH domain-containing protein</fullName>
    </recommendedName>
</protein>
<proteinExistence type="predicted"/>
<dbReference type="EMBL" id="BMQN01000017">
    <property type="protein sequence ID" value="GGS06762.1"/>
    <property type="molecule type" value="Genomic_DNA"/>
</dbReference>
<dbReference type="RefSeq" id="WP_189074593.1">
    <property type="nucleotide sequence ID" value="NZ_BMQN01000017.1"/>
</dbReference>
<dbReference type="Gene3D" id="2.30.130.30">
    <property type="entry name" value="Hypothetical protein"/>
    <property type="match status" value="1"/>
</dbReference>
<comment type="caution">
    <text evidence="1">The sequence shown here is derived from an EMBL/GenBank/DDBJ whole genome shotgun (WGS) entry which is preliminary data.</text>
</comment>
<sequence>MTRTLIRGITLTHPWAFAIAYLGKDVENRRWHPSRQGGQVGMYLAIHGGATPTGAKLDSARDDLRWIGHHTQALVKHMPAEQYACLMTYTNGTGDLSLSNTITPGIVAVARLAGVVQDSASPWAAAGQFHWQLAHVITLPEPVAHRGAQGLWQIESAALEQLRAGWKARTAA</sequence>
<gene>
    <name evidence="1" type="ORF">GCM10008960_36450</name>
</gene>
<accession>A0ABQ2S812</accession>
<reference evidence="2" key="1">
    <citation type="journal article" date="2019" name="Int. J. Syst. Evol. Microbiol.">
        <title>The Global Catalogue of Microorganisms (GCM) 10K type strain sequencing project: providing services to taxonomists for standard genome sequencing and annotation.</title>
        <authorList>
            <consortium name="The Broad Institute Genomics Platform"/>
            <consortium name="The Broad Institute Genome Sequencing Center for Infectious Disease"/>
            <person name="Wu L."/>
            <person name="Ma J."/>
        </authorList>
    </citation>
    <scope>NUCLEOTIDE SEQUENCE [LARGE SCALE GENOMIC DNA]</scope>
    <source>
        <strain evidence="2">JCM 31405</strain>
    </source>
</reference>
<evidence type="ECO:0008006" key="3">
    <source>
        <dbReference type="Google" id="ProtNLM"/>
    </source>
</evidence>
<organism evidence="1 2">
    <name type="scientific">Deinococcus sedimenti</name>
    <dbReference type="NCBI Taxonomy" id="1867090"/>
    <lineage>
        <taxon>Bacteria</taxon>
        <taxon>Thermotogati</taxon>
        <taxon>Deinococcota</taxon>
        <taxon>Deinococci</taxon>
        <taxon>Deinococcales</taxon>
        <taxon>Deinococcaceae</taxon>
        <taxon>Deinococcus</taxon>
    </lineage>
</organism>
<dbReference type="InterPro" id="IPR015947">
    <property type="entry name" value="PUA-like_sf"/>
</dbReference>
<dbReference type="Proteomes" id="UP000644548">
    <property type="component" value="Unassembled WGS sequence"/>
</dbReference>
<keyword evidence="2" id="KW-1185">Reference proteome</keyword>